<organism evidence="2 3">
    <name type="scientific">Planococcus wigleyi</name>
    <dbReference type="NCBI Taxonomy" id="2762216"/>
    <lineage>
        <taxon>Bacteria</taxon>
        <taxon>Bacillati</taxon>
        <taxon>Bacillota</taxon>
        <taxon>Bacilli</taxon>
        <taxon>Bacillales</taxon>
        <taxon>Caryophanaceae</taxon>
        <taxon>Planococcus</taxon>
    </lineage>
</organism>
<accession>A0ABR8WFU6</accession>
<dbReference type="Proteomes" id="UP000658980">
    <property type="component" value="Unassembled WGS sequence"/>
</dbReference>
<evidence type="ECO:0000313" key="3">
    <source>
        <dbReference type="Proteomes" id="UP000658980"/>
    </source>
</evidence>
<gene>
    <name evidence="2" type="ORF">H9630_12105</name>
</gene>
<evidence type="ECO:0000313" key="2">
    <source>
        <dbReference type="EMBL" id="MBD8015561.1"/>
    </source>
</evidence>
<dbReference type="InterPro" id="IPR000182">
    <property type="entry name" value="GNAT_dom"/>
</dbReference>
<proteinExistence type="predicted"/>
<keyword evidence="3" id="KW-1185">Reference proteome</keyword>
<dbReference type="Pfam" id="PF13508">
    <property type="entry name" value="Acetyltransf_7"/>
    <property type="match status" value="1"/>
</dbReference>
<dbReference type="EMBL" id="JACSPU010000004">
    <property type="protein sequence ID" value="MBD8015561.1"/>
    <property type="molecule type" value="Genomic_DNA"/>
</dbReference>
<feature type="domain" description="N-acetyltransferase" evidence="1">
    <location>
        <begin position="8"/>
        <end position="60"/>
    </location>
</feature>
<dbReference type="InterPro" id="IPR016181">
    <property type="entry name" value="Acyl_CoA_acyltransferase"/>
</dbReference>
<dbReference type="Gene3D" id="3.40.630.30">
    <property type="match status" value="1"/>
</dbReference>
<name>A0ABR8WFU6_9BACL</name>
<comment type="caution">
    <text evidence="2">The sequence shown here is derived from an EMBL/GenBank/DDBJ whole genome shotgun (WGS) entry which is preliminary data.</text>
</comment>
<sequence length="64" mass="7297">MAKHWTIYVIFVDKECRHQAVGSQLLTALNQMQIESGALEQLVSVQEGIQKGIPFYEAWGLYTK</sequence>
<reference evidence="2 3" key="1">
    <citation type="submission" date="2020-08" db="EMBL/GenBank/DDBJ databases">
        <title>A Genomic Blueprint of the Chicken Gut Microbiome.</title>
        <authorList>
            <person name="Gilroy R."/>
            <person name="Ravi A."/>
            <person name="Getino M."/>
            <person name="Pursley I."/>
            <person name="Horton D.L."/>
            <person name="Alikhan N.-F."/>
            <person name="Baker D."/>
            <person name="Gharbi K."/>
            <person name="Hall N."/>
            <person name="Watson M."/>
            <person name="Adriaenssens E.M."/>
            <person name="Foster-Nyarko E."/>
            <person name="Jarju S."/>
            <person name="Secka A."/>
            <person name="Antonio M."/>
            <person name="Oren A."/>
            <person name="Chaudhuri R."/>
            <person name="La Ragione R.M."/>
            <person name="Hildebrand F."/>
            <person name="Pallen M.J."/>
        </authorList>
    </citation>
    <scope>NUCLEOTIDE SEQUENCE [LARGE SCALE GENOMIC DNA]</scope>
    <source>
        <strain evidence="2 3">Sa1BUA13</strain>
    </source>
</reference>
<protein>
    <submittedName>
        <fullName evidence="2">GNAT family N-acetyltransferase</fullName>
    </submittedName>
</protein>
<dbReference type="SUPFAM" id="SSF55729">
    <property type="entry name" value="Acyl-CoA N-acyltransferases (Nat)"/>
    <property type="match status" value="1"/>
</dbReference>
<evidence type="ECO:0000259" key="1">
    <source>
        <dbReference type="Pfam" id="PF13508"/>
    </source>
</evidence>
<dbReference type="RefSeq" id="WP_191715746.1">
    <property type="nucleotide sequence ID" value="NZ_JACSPU010000004.1"/>
</dbReference>